<gene>
    <name evidence="7" type="ORF">G647_07375</name>
</gene>
<dbReference type="GO" id="GO:0005886">
    <property type="term" value="C:plasma membrane"/>
    <property type="evidence" value="ECO:0007669"/>
    <property type="project" value="TreeGrafter"/>
</dbReference>
<dbReference type="VEuPathDB" id="FungiDB:G647_07375"/>
<proteinExistence type="predicted"/>
<dbReference type="CDD" id="cd17323">
    <property type="entry name" value="MFS_Tpo1_MDR_like"/>
    <property type="match status" value="1"/>
</dbReference>
<dbReference type="PANTHER" id="PTHR23502:SF182">
    <property type="entry name" value="POLYAMINE TRANSPORTER, PUTATIVE-RELATED"/>
    <property type="match status" value="1"/>
</dbReference>
<protein>
    <recommendedName>
        <fullName evidence="6">Major facilitator superfamily (MFS) profile domain-containing protein</fullName>
    </recommendedName>
</protein>
<dbReference type="GeneID" id="19985868"/>
<dbReference type="GO" id="GO:0015606">
    <property type="term" value="F:spermidine transmembrane transporter activity"/>
    <property type="evidence" value="ECO:0007669"/>
    <property type="project" value="TreeGrafter"/>
</dbReference>
<evidence type="ECO:0000313" key="7">
    <source>
        <dbReference type="EMBL" id="ETI21032.1"/>
    </source>
</evidence>
<dbReference type="OrthoDB" id="3936150at2759"/>
<dbReference type="InterPro" id="IPR020846">
    <property type="entry name" value="MFS_dom"/>
</dbReference>
<dbReference type="Proteomes" id="UP000030678">
    <property type="component" value="Unassembled WGS sequence"/>
</dbReference>
<evidence type="ECO:0000256" key="5">
    <source>
        <dbReference type="SAM" id="Phobius"/>
    </source>
</evidence>
<evidence type="ECO:0000256" key="3">
    <source>
        <dbReference type="ARBA" id="ARBA00022989"/>
    </source>
</evidence>
<dbReference type="HOGENOM" id="CLU_008455_11_3_1"/>
<feature type="transmembrane region" description="Helical" evidence="5">
    <location>
        <begin position="366"/>
        <end position="387"/>
    </location>
</feature>
<feature type="transmembrane region" description="Helical" evidence="5">
    <location>
        <begin position="433"/>
        <end position="455"/>
    </location>
</feature>
<dbReference type="PROSITE" id="PS50850">
    <property type="entry name" value="MFS"/>
    <property type="match status" value="1"/>
</dbReference>
<feature type="transmembrane region" description="Helical" evidence="5">
    <location>
        <begin position="461"/>
        <end position="482"/>
    </location>
</feature>
<dbReference type="AlphaFoldDB" id="V9D4V3"/>
<feature type="transmembrane region" description="Helical" evidence="5">
    <location>
        <begin position="393"/>
        <end position="421"/>
    </location>
</feature>
<evidence type="ECO:0000256" key="1">
    <source>
        <dbReference type="ARBA" id="ARBA00004141"/>
    </source>
</evidence>
<dbReference type="Pfam" id="PF07690">
    <property type="entry name" value="MFS_1"/>
    <property type="match status" value="1"/>
</dbReference>
<feature type="transmembrane region" description="Helical" evidence="5">
    <location>
        <begin position="287"/>
        <end position="306"/>
    </location>
</feature>
<sequence length="509" mass="55598">MPKTHSDPGEQTDSALMYLEKEADQARNITQDSTNLACIDLWEKRNPQNWSFPRRLFHTAIPCLLAFQVTFGTSVTVPATQAIGAHFHVSRTASVLVVTVYTIGVAFGPLFFAPLSEITGRRRLYIVTTFFLLAFTAGAGASHNFSTLLVCRFLAAFLGSAGVAVGAGTVVDVWGVGKKSGIAGMLFILGPFLGPSLGPLAGAYIMHDRKGDWRWTQWLLCCVGTPIWIGTFVMGETSKDQILRNAEKKQKTAGPLNSPSHNRLSRARYVVGFSILRAAKMLFSEPIVFCLTVYSAYAYAMIFSYFGSTAYVLQLNYDFNPRQVGLSLISVIIGFFLGSAMFGTFDKTLYARATAGSPEGMAAPEHRLYSALVGSFFLPVSLFWYAWEAHSGGHWAALVAAGIPFGFGALSLFLSTITYLVDVYGSRGAASALSANGTLRYTLGATFPLFTVQMYEKLGVHWAGSLYAFLSLVLMPIPWLLFRYGPYLRSKSHFETSVVGMQKIDAPTI</sequence>
<feature type="transmembrane region" description="Helical" evidence="5">
    <location>
        <begin position="92"/>
        <end position="112"/>
    </location>
</feature>
<dbReference type="EMBL" id="KB822707">
    <property type="protein sequence ID" value="ETI21032.1"/>
    <property type="molecule type" value="Genomic_DNA"/>
</dbReference>
<evidence type="ECO:0000256" key="4">
    <source>
        <dbReference type="ARBA" id="ARBA00023136"/>
    </source>
</evidence>
<feature type="domain" description="Major facilitator superfamily (MFS) profile" evidence="6">
    <location>
        <begin position="58"/>
        <end position="491"/>
    </location>
</feature>
<keyword evidence="3 5" id="KW-1133">Transmembrane helix</keyword>
<name>V9D4V3_9EURO</name>
<feature type="transmembrane region" description="Helical" evidence="5">
    <location>
        <begin position="153"/>
        <end position="174"/>
    </location>
</feature>
<dbReference type="Gene3D" id="1.20.1250.20">
    <property type="entry name" value="MFS general substrate transporter like domains"/>
    <property type="match status" value="1"/>
</dbReference>
<evidence type="ECO:0000259" key="6">
    <source>
        <dbReference type="PROSITE" id="PS50850"/>
    </source>
</evidence>
<feature type="transmembrane region" description="Helical" evidence="5">
    <location>
        <begin position="326"/>
        <end position="345"/>
    </location>
</feature>
<dbReference type="RefSeq" id="XP_008729913.1">
    <property type="nucleotide sequence ID" value="XM_008731691.1"/>
</dbReference>
<dbReference type="PANTHER" id="PTHR23502">
    <property type="entry name" value="MAJOR FACILITATOR SUPERFAMILY"/>
    <property type="match status" value="1"/>
</dbReference>
<evidence type="ECO:0000256" key="2">
    <source>
        <dbReference type="ARBA" id="ARBA00022692"/>
    </source>
</evidence>
<feature type="transmembrane region" description="Helical" evidence="5">
    <location>
        <begin position="186"/>
        <end position="205"/>
    </location>
</feature>
<organism evidence="7 8">
    <name type="scientific">Cladophialophora carrionii CBS 160.54</name>
    <dbReference type="NCBI Taxonomy" id="1279043"/>
    <lineage>
        <taxon>Eukaryota</taxon>
        <taxon>Fungi</taxon>
        <taxon>Dikarya</taxon>
        <taxon>Ascomycota</taxon>
        <taxon>Pezizomycotina</taxon>
        <taxon>Eurotiomycetes</taxon>
        <taxon>Chaetothyriomycetidae</taxon>
        <taxon>Chaetothyriales</taxon>
        <taxon>Herpotrichiellaceae</taxon>
        <taxon>Cladophialophora</taxon>
    </lineage>
</organism>
<dbReference type="SUPFAM" id="SSF103473">
    <property type="entry name" value="MFS general substrate transporter"/>
    <property type="match status" value="1"/>
</dbReference>
<reference evidence="7 8" key="1">
    <citation type="submission" date="2013-03" db="EMBL/GenBank/DDBJ databases">
        <title>The Genome Sequence of Cladophialophora carrionii CBS 160.54.</title>
        <authorList>
            <consortium name="The Broad Institute Genomics Platform"/>
            <person name="Cuomo C."/>
            <person name="de Hoog S."/>
            <person name="Gorbushina A."/>
            <person name="Walker B."/>
            <person name="Young S.K."/>
            <person name="Zeng Q."/>
            <person name="Gargeya S."/>
            <person name="Fitzgerald M."/>
            <person name="Haas B."/>
            <person name="Abouelleil A."/>
            <person name="Allen A.W."/>
            <person name="Alvarado L."/>
            <person name="Arachchi H.M."/>
            <person name="Berlin A.M."/>
            <person name="Chapman S.B."/>
            <person name="Gainer-Dewar J."/>
            <person name="Goldberg J."/>
            <person name="Griggs A."/>
            <person name="Gujja S."/>
            <person name="Hansen M."/>
            <person name="Howarth C."/>
            <person name="Imamovic A."/>
            <person name="Ireland A."/>
            <person name="Larimer J."/>
            <person name="McCowan C."/>
            <person name="Murphy C."/>
            <person name="Pearson M."/>
            <person name="Poon T.W."/>
            <person name="Priest M."/>
            <person name="Roberts A."/>
            <person name="Saif S."/>
            <person name="Shea T."/>
            <person name="Sisk P."/>
            <person name="Sykes S."/>
            <person name="Wortman J."/>
            <person name="Nusbaum C."/>
            <person name="Birren B."/>
        </authorList>
    </citation>
    <scope>NUCLEOTIDE SEQUENCE [LARGE SCALE GENOMIC DNA]</scope>
    <source>
        <strain evidence="7 8">CBS 160.54</strain>
    </source>
</reference>
<keyword evidence="2 5" id="KW-0812">Transmembrane</keyword>
<dbReference type="InterPro" id="IPR011701">
    <property type="entry name" value="MFS"/>
</dbReference>
<feature type="transmembrane region" description="Helical" evidence="5">
    <location>
        <begin position="56"/>
        <end position="80"/>
    </location>
</feature>
<comment type="subcellular location">
    <subcellularLocation>
        <location evidence="1">Membrane</location>
        <topology evidence="1">Multi-pass membrane protein</topology>
    </subcellularLocation>
</comment>
<feature type="transmembrane region" description="Helical" evidence="5">
    <location>
        <begin position="217"/>
        <end position="235"/>
    </location>
</feature>
<keyword evidence="4 5" id="KW-0472">Membrane</keyword>
<dbReference type="GO" id="GO:0000297">
    <property type="term" value="F:spermine transmembrane transporter activity"/>
    <property type="evidence" value="ECO:0007669"/>
    <property type="project" value="TreeGrafter"/>
</dbReference>
<feature type="transmembrane region" description="Helical" evidence="5">
    <location>
        <begin position="124"/>
        <end position="141"/>
    </location>
</feature>
<evidence type="ECO:0000313" key="8">
    <source>
        <dbReference type="Proteomes" id="UP000030678"/>
    </source>
</evidence>
<accession>V9D4V3</accession>
<dbReference type="InterPro" id="IPR036259">
    <property type="entry name" value="MFS_trans_sf"/>
</dbReference>